<evidence type="ECO:0008006" key="9">
    <source>
        <dbReference type="Google" id="ProtNLM"/>
    </source>
</evidence>
<name>A0ABQ8IBG5_9ROSI</name>
<keyword evidence="2" id="KW-0328">Glycosyltransferase</keyword>
<gene>
    <name evidence="7" type="ORF">JRO89_XS03G0235500</name>
</gene>
<dbReference type="InterPro" id="IPR003406">
    <property type="entry name" value="Glyco_trans_14"/>
</dbReference>
<dbReference type="EMBL" id="JAFEMO010000003">
    <property type="protein sequence ID" value="KAH7573988.1"/>
    <property type="molecule type" value="Genomic_DNA"/>
</dbReference>
<comment type="subcellular location">
    <subcellularLocation>
        <location evidence="1">Membrane</location>
        <topology evidence="1">Single-pass type II membrane protein</topology>
    </subcellularLocation>
</comment>
<evidence type="ECO:0000313" key="8">
    <source>
        <dbReference type="Proteomes" id="UP000827721"/>
    </source>
</evidence>
<feature type="transmembrane region" description="Helical" evidence="6">
    <location>
        <begin position="39"/>
        <end position="58"/>
    </location>
</feature>
<dbReference type="InterPro" id="IPR044174">
    <property type="entry name" value="BC10-like"/>
</dbReference>
<dbReference type="PANTHER" id="PTHR31042:SF149">
    <property type="entry name" value="CORE-2_I-BRANCHING ENZYME"/>
    <property type="match status" value="1"/>
</dbReference>
<evidence type="ECO:0000256" key="4">
    <source>
        <dbReference type="ARBA" id="ARBA00023136"/>
    </source>
</evidence>
<keyword evidence="5" id="KW-0325">Glycoprotein</keyword>
<proteinExistence type="predicted"/>
<comment type="caution">
    <text evidence="7">The sequence shown here is derived from an EMBL/GenBank/DDBJ whole genome shotgun (WGS) entry which is preliminary data.</text>
</comment>
<protein>
    <recommendedName>
        <fullName evidence="9">Core-2/I-branching beta-1,6-N-acetylglucosaminyltransferase family protein</fullName>
    </recommendedName>
</protein>
<keyword evidence="6" id="KW-0812">Transmembrane</keyword>
<evidence type="ECO:0000256" key="3">
    <source>
        <dbReference type="ARBA" id="ARBA00022679"/>
    </source>
</evidence>
<keyword evidence="6" id="KW-1133">Transmembrane helix</keyword>
<evidence type="ECO:0000313" key="7">
    <source>
        <dbReference type="EMBL" id="KAH7573988.1"/>
    </source>
</evidence>
<sequence length="400" mass="46369">MICCYDICLNEDSLCMAAGIRDLLVMSGSRQRPHIKRPIWIIVLVSLVSIFLISAYVYPPRSSTACYIFSSRGCTMLEQPEPPPSRELSDNENIAQVVIKELLKAPPVQSKTPKIAFMFLTPGALPFEKLWDKFFHGHDERFSVYVHASSEKPVHASRYFVGRDIHSDKVAWGKISMLDAEKRLLAHALLDPDNQQFVLLSDSCVPLHNFDYVYNYLMYTNVSYIDCFEDPGPHGSGRYSEHMMPEVQKKDFRKGAQWFSMKRQHAIIIMADHLYYSKFKLYCKPNMDGRNCYADEHYLPTLFHMIDPGGIANWSVTHVDWSEGKWHPKVYRAHDVTFELLKSIASVDESVHVSSNEKKKVMVQPCLWNGMKRPCYLFARKFYPETLDRLMYLFSNYTRV</sequence>
<dbReference type="Proteomes" id="UP000827721">
    <property type="component" value="Unassembled WGS sequence"/>
</dbReference>
<accession>A0ABQ8IBG5</accession>
<organism evidence="7 8">
    <name type="scientific">Xanthoceras sorbifolium</name>
    <dbReference type="NCBI Taxonomy" id="99658"/>
    <lineage>
        <taxon>Eukaryota</taxon>
        <taxon>Viridiplantae</taxon>
        <taxon>Streptophyta</taxon>
        <taxon>Embryophyta</taxon>
        <taxon>Tracheophyta</taxon>
        <taxon>Spermatophyta</taxon>
        <taxon>Magnoliopsida</taxon>
        <taxon>eudicotyledons</taxon>
        <taxon>Gunneridae</taxon>
        <taxon>Pentapetalae</taxon>
        <taxon>rosids</taxon>
        <taxon>malvids</taxon>
        <taxon>Sapindales</taxon>
        <taxon>Sapindaceae</taxon>
        <taxon>Xanthoceroideae</taxon>
        <taxon>Xanthoceras</taxon>
    </lineage>
</organism>
<keyword evidence="3" id="KW-0808">Transferase</keyword>
<evidence type="ECO:0000256" key="6">
    <source>
        <dbReference type="SAM" id="Phobius"/>
    </source>
</evidence>
<evidence type="ECO:0000256" key="1">
    <source>
        <dbReference type="ARBA" id="ARBA00004606"/>
    </source>
</evidence>
<evidence type="ECO:0000256" key="2">
    <source>
        <dbReference type="ARBA" id="ARBA00022676"/>
    </source>
</evidence>
<dbReference type="PANTHER" id="PTHR31042">
    <property type="entry name" value="CORE-2/I-BRANCHING BETA-1,6-N-ACETYLGLUCOSAMINYLTRANSFERASE FAMILY PROTEIN-RELATED"/>
    <property type="match status" value="1"/>
</dbReference>
<reference evidence="7 8" key="1">
    <citation type="submission" date="2021-02" db="EMBL/GenBank/DDBJ databases">
        <title>Plant Genome Project.</title>
        <authorList>
            <person name="Zhang R.-G."/>
        </authorList>
    </citation>
    <scope>NUCLEOTIDE SEQUENCE [LARGE SCALE GENOMIC DNA]</scope>
    <source>
        <tissue evidence="7">Leaves</tissue>
    </source>
</reference>
<keyword evidence="8" id="KW-1185">Reference proteome</keyword>
<keyword evidence="4 6" id="KW-0472">Membrane</keyword>
<evidence type="ECO:0000256" key="5">
    <source>
        <dbReference type="ARBA" id="ARBA00023180"/>
    </source>
</evidence>
<dbReference type="Pfam" id="PF02485">
    <property type="entry name" value="Branch"/>
    <property type="match status" value="1"/>
</dbReference>